<dbReference type="Proteomes" id="UP000592216">
    <property type="component" value="Unassembled WGS sequence"/>
</dbReference>
<feature type="domain" description="ABC transmembrane type-1" evidence="11">
    <location>
        <begin position="61"/>
        <end position="282"/>
    </location>
</feature>
<evidence type="ECO:0000259" key="10">
    <source>
        <dbReference type="PROSITE" id="PS50893"/>
    </source>
</evidence>
<dbReference type="InterPro" id="IPR027417">
    <property type="entry name" value="P-loop_NTPase"/>
</dbReference>
<evidence type="ECO:0000259" key="11">
    <source>
        <dbReference type="PROSITE" id="PS50929"/>
    </source>
</evidence>
<gene>
    <name evidence="12" type="ORF">HJ536_17890</name>
</gene>
<evidence type="ECO:0000313" key="12">
    <source>
        <dbReference type="EMBL" id="NVO25232.1"/>
    </source>
</evidence>
<keyword evidence="6 12" id="KW-0067">ATP-binding</keyword>
<evidence type="ECO:0000256" key="7">
    <source>
        <dbReference type="ARBA" id="ARBA00022989"/>
    </source>
</evidence>
<feature type="transmembrane region" description="Helical" evidence="9">
    <location>
        <begin position="266"/>
        <end position="287"/>
    </location>
</feature>
<dbReference type="InterPro" id="IPR017871">
    <property type="entry name" value="ABC_transporter-like_CS"/>
</dbReference>
<feature type="transmembrane region" description="Helical" evidence="9">
    <location>
        <begin position="20"/>
        <end position="45"/>
    </location>
</feature>
<dbReference type="Gene3D" id="1.20.1560.10">
    <property type="entry name" value="ABC transporter type 1, transmembrane domain"/>
    <property type="match status" value="1"/>
</dbReference>
<evidence type="ECO:0000256" key="1">
    <source>
        <dbReference type="ARBA" id="ARBA00004651"/>
    </source>
</evidence>
<feature type="transmembrane region" description="Helical" evidence="9">
    <location>
        <begin position="151"/>
        <end position="173"/>
    </location>
</feature>
<dbReference type="Pfam" id="PF00664">
    <property type="entry name" value="ABC_membrane"/>
    <property type="match status" value="1"/>
</dbReference>
<dbReference type="SMART" id="SM00382">
    <property type="entry name" value="AAA"/>
    <property type="match status" value="1"/>
</dbReference>
<dbReference type="PROSITE" id="PS50929">
    <property type="entry name" value="ABC_TM1F"/>
    <property type="match status" value="1"/>
</dbReference>
<feature type="transmembrane region" description="Helical" evidence="9">
    <location>
        <begin position="75"/>
        <end position="100"/>
    </location>
</feature>
<dbReference type="InterPro" id="IPR003439">
    <property type="entry name" value="ABC_transporter-like_ATP-bd"/>
</dbReference>
<evidence type="ECO:0000313" key="13">
    <source>
        <dbReference type="Proteomes" id="UP000592216"/>
    </source>
</evidence>
<dbReference type="FunFam" id="3.40.50.300:FF:000221">
    <property type="entry name" value="Multidrug ABC transporter ATP-binding protein"/>
    <property type="match status" value="1"/>
</dbReference>
<dbReference type="PANTHER" id="PTHR24221:SF654">
    <property type="entry name" value="ATP-BINDING CASSETTE SUB-FAMILY B MEMBER 6"/>
    <property type="match status" value="1"/>
</dbReference>
<feature type="domain" description="ABC transporter" evidence="10">
    <location>
        <begin position="356"/>
        <end position="591"/>
    </location>
</feature>
<keyword evidence="5" id="KW-0547">Nucleotide-binding</keyword>
<dbReference type="InterPro" id="IPR011527">
    <property type="entry name" value="ABC1_TM_dom"/>
</dbReference>
<dbReference type="PROSITE" id="PS00211">
    <property type="entry name" value="ABC_TRANSPORTER_1"/>
    <property type="match status" value="1"/>
</dbReference>
<dbReference type="PANTHER" id="PTHR24221">
    <property type="entry name" value="ATP-BINDING CASSETTE SUB-FAMILY B"/>
    <property type="match status" value="1"/>
</dbReference>
<proteinExistence type="predicted"/>
<accession>A0A850QAB7</accession>
<evidence type="ECO:0000256" key="6">
    <source>
        <dbReference type="ARBA" id="ARBA00022840"/>
    </source>
</evidence>
<keyword evidence="4 9" id="KW-0812">Transmembrane</keyword>
<comment type="caution">
    <text evidence="12">The sequence shown here is derived from an EMBL/GenBank/DDBJ whole genome shotgun (WGS) entry which is preliminary data.</text>
</comment>
<dbReference type="SUPFAM" id="SSF52540">
    <property type="entry name" value="P-loop containing nucleoside triphosphate hydrolases"/>
    <property type="match status" value="1"/>
</dbReference>
<organism evidence="12 13">
    <name type="scientific">Donghicola mangrovi</name>
    <dbReference type="NCBI Taxonomy" id="2729614"/>
    <lineage>
        <taxon>Bacteria</taxon>
        <taxon>Pseudomonadati</taxon>
        <taxon>Pseudomonadota</taxon>
        <taxon>Alphaproteobacteria</taxon>
        <taxon>Rhodobacterales</taxon>
        <taxon>Roseobacteraceae</taxon>
        <taxon>Donghicola</taxon>
    </lineage>
</organism>
<dbReference type="GO" id="GO:0005524">
    <property type="term" value="F:ATP binding"/>
    <property type="evidence" value="ECO:0007669"/>
    <property type="project" value="UniProtKB-KW"/>
</dbReference>
<dbReference type="InterPro" id="IPR039421">
    <property type="entry name" value="Type_1_exporter"/>
</dbReference>
<dbReference type="Gene3D" id="3.40.50.300">
    <property type="entry name" value="P-loop containing nucleotide triphosphate hydrolases"/>
    <property type="match status" value="1"/>
</dbReference>
<dbReference type="GO" id="GO:0005886">
    <property type="term" value="C:plasma membrane"/>
    <property type="evidence" value="ECO:0007669"/>
    <property type="project" value="UniProtKB-SubCell"/>
</dbReference>
<evidence type="ECO:0000256" key="3">
    <source>
        <dbReference type="ARBA" id="ARBA00022475"/>
    </source>
</evidence>
<protein>
    <submittedName>
        <fullName evidence="12">ABC transporter ATP-binding protein</fullName>
    </submittedName>
</protein>
<evidence type="ECO:0000256" key="5">
    <source>
        <dbReference type="ARBA" id="ARBA00022741"/>
    </source>
</evidence>
<dbReference type="EMBL" id="JABCJE010000012">
    <property type="protein sequence ID" value="NVO25232.1"/>
    <property type="molecule type" value="Genomic_DNA"/>
</dbReference>
<dbReference type="PROSITE" id="PS50893">
    <property type="entry name" value="ABC_TRANSPORTER_2"/>
    <property type="match status" value="1"/>
</dbReference>
<dbReference type="InterPro" id="IPR003593">
    <property type="entry name" value="AAA+_ATPase"/>
</dbReference>
<evidence type="ECO:0000256" key="8">
    <source>
        <dbReference type="ARBA" id="ARBA00023136"/>
    </source>
</evidence>
<keyword evidence="8 9" id="KW-0472">Membrane</keyword>
<dbReference type="Pfam" id="PF00005">
    <property type="entry name" value="ABC_tran"/>
    <property type="match status" value="1"/>
</dbReference>
<name>A0A850QAB7_9RHOB</name>
<sequence>MLQNYRHIWALLDRPERFSFIGLVGVSIFMALLEMTGVAAIFPFLKLVGDPTLFSTNEVYAQVAKRLSITEPTQFTLIFGVLVLCVLIVGMVFRAIGSYLQTRFAMMRGRSISRRILADYLSKPYPWHLQRNTSALSQTLLSEVDLVVQQAVLPSIMLLTNVTVALLIIGFLFLAQPAVALGATMMLVLVYGIALLVLRKPLQRAGSERVLHNEARFQKIAEIGGGIKEIKAAGQEDVAISGFRPSAKGMAEAHSRAIVLGQMPKFALEAVIYGGFVSLILISFASGGGTAQLMPLFGLLGMASLKLFPALQQIFADISLMRFSSNALSTLAANTSTTGSVSTIHESDKQGFNHVIELKDVSFQFPRADAPAISNINLSIPAMSTLGIVGGTGAGKSTLIDLLMGLLPASAGASTLDGQALIARRWQKSIGYVPQQIFLSDDSIAANIAFGVSEADIDLDAVKRAAKAARLHDFVENELADGYLTSVGEGGVRLSGGQRQRIGIARALYRNPDVLIFDEATSALDNRTEAAVMEAIDQLAGQRTIIMIAHRLETVKNCDQIILLDRGQIVARGSYAELLQSSDRFKRLVNG</sequence>
<keyword evidence="2" id="KW-0813">Transport</keyword>
<reference evidence="12 13" key="1">
    <citation type="submission" date="2020-04" db="EMBL/GenBank/DDBJ databases">
        <title>Donghicola sp., a member of the Rhodobacteraceae family isolated from mangrove forest in Thailand.</title>
        <authorList>
            <person name="Charoenyingcharoen P."/>
            <person name="Yukphan P."/>
        </authorList>
    </citation>
    <scope>NUCLEOTIDE SEQUENCE [LARGE SCALE GENOMIC DNA]</scope>
    <source>
        <strain evidence="12 13">B5-SW-15</strain>
    </source>
</reference>
<dbReference type="InterPro" id="IPR036640">
    <property type="entry name" value="ABC1_TM_sf"/>
</dbReference>
<evidence type="ECO:0000256" key="2">
    <source>
        <dbReference type="ARBA" id="ARBA00022448"/>
    </source>
</evidence>
<evidence type="ECO:0000256" key="4">
    <source>
        <dbReference type="ARBA" id="ARBA00022692"/>
    </source>
</evidence>
<feature type="transmembrane region" description="Helical" evidence="9">
    <location>
        <begin position="179"/>
        <end position="198"/>
    </location>
</feature>
<keyword evidence="3" id="KW-1003">Cell membrane</keyword>
<dbReference type="SUPFAM" id="SSF90123">
    <property type="entry name" value="ABC transporter transmembrane region"/>
    <property type="match status" value="1"/>
</dbReference>
<comment type="subcellular location">
    <subcellularLocation>
        <location evidence="1">Cell membrane</location>
        <topology evidence="1">Multi-pass membrane protein</topology>
    </subcellularLocation>
</comment>
<dbReference type="GO" id="GO:0016887">
    <property type="term" value="F:ATP hydrolysis activity"/>
    <property type="evidence" value="ECO:0007669"/>
    <property type="project" value="InterPro"/>
</dbReference>
<dbReference type="AlphaFoldDB" id="A0A850QAB7"/>
<dbReference type="GO" id="GO:0034040">
    <property type="term" value="F:ATPase-coupled lipid transmembrane transporter activity"/>
    <property type="evidence" value="ECO:0007669"/>
    <property type="project" value="TreeGrafter"/>
</dbReference>
<keyword evidence="7 9" id="KW-1133">Transmembrane helix</keyword>
<evidence type="ECO:0000256" key="9">
    <source>
        <dbReference type="SAM" id="Phobius"/>
    </source>
</evidence>
<dbReference type="GO" id="GO:0140359">
    <property type="term" value="F:ABC-type transporter activity"/>
    <property type="evidence" value="ECO:0007669"/>
    <property type="project" value="InterPro"/>
</dbReference>